<feature type="transmembrane region" description="Helical" evidence="1">
    <location>
        <begin position="7"/>
        <end position="25"/>
    </location>
</feature>
<protein>
    <submittedName>
        <fullName evidence="3">YdcF family protein</fullName>
    </submittedName>
</protein>
<evidence type="ECO:0000259" key="2">
    <source>
        <dbReference type="Pfam" id="PF02698"/>
    </source>
</evidence>
<dbReference type="PANTHER" id="PTHR30336">
    <property type="entry name" value="INNER MEMBRANE PROTEIN, PROBABLE PERMEASE"/>
    <property type="match status" value="1"/>
</dbReference>
<gene>
    <name evidence="3" type="ORF">AACH06_20325</name>
</gene>
<dbReference type="InterPro" id="IPR003848">
    <property type="entry name" value="DUF218"/>
</dbReference>
<organism evidence="3 4">
    <name type="scientific">Ideonella lacteola</name>
    <dbReference type="NCBI Taxonomy" id="2984193"/>
    <lineage>
        <taxon>Bacteria</taxon>
        <taxon>Pseudomonadati</taxon>
        <taxon>Pseudomonadota</taxon>
        <taxon>Betaproteobacteria</taxon>
        <taxon>Burkholderiales</taxon>
        <taxon>Sphaerotilaceae</taxon>
        <taxon>Ideonella</taxon>
    </lineage>
</organism>
<dbReference type="Gene3D" id="3.40.50.620">
    <property type="entry name" value="HUPs"/>
    <property type="match status" value="1"/>
</dbReference>
<feature type="transmembrane region" description="Helical" evidence="1">
    <location>
        <begin position="72"/>
        <end position="91"/>
    </location>
</feature>
<dbReference type="InterPro" id="IPR051599">
    <property type="entry name" value="Cell_Envelope_Assoc"/>
</dbReference>
<keyword evidence="4" id="KW-1185">Reference proteome</keyword>
<name>A0ABU9BT79_9BURK</name>
<accession>A0ABU9BT79</accession>
<comment type="caution">
    <text evidence="3">The sequence shown here is derived from an EMBL/GenBank/DDBJ whole genome shotgun (WGS) entry which is preliminary data.</text>
</comment>
<feature type="transmembrane region" description="Helical" evidence="1">
    <location>
        <begin position="31"/>
        <end position="51"/>
    </location>
</feature>
<evidence type="ECO:0000256" key="1">
    <source>
        <dbReference type="SAM" id="Phobius"/>
    </source>
</evidence>
<dbReference type="EMBL" id="JBBUTG010000014">
    <property type="protein sequence ID" value="MEK8033172.1"/>
    <property type="molecule type" value="Genomic_DNA"/>
</dbReference>
<proteinExistence type="predicted"/>
<dbReference type="RefSeq" id="WP_341427588.1">
    <property type="nucleotide sequence ID" value="NZ_JBBUTG010000014.1"/>
</dbReference>
<feature type="domain" description="DUF218" evidence="2">
    <location>
        <begin position="106"/>
        <end position="250"/>
    </location>
</feature>
<dbReference type="InterPro" id="IPR014729">
    <property type="entry name" value="Rossmann-like_a/b/a_fold"/>
</dbReference>
<dbReference type="Proteomes" id="UP001371218">
    <property type="component" value="Unassembled WGS sequence"/>
</dbReference>
<keyword evidence="1" id="KW-0472">Membrane</keyword>
<evidence type="ECO:0000313" key="4">
    <source>
        <dbReference type="Proteomes" id="UP001371218"/>
    </source>
</evidence>
<reference evidence="3 4" key="1">
    <citation type="submission" date="2024-04" db="EMBL/GenBank/DDBJ databases">
        <title>Novel species of the genus Ideonella isolated from streams.</title>
        <authorList>
            <person name="Lu H."/>
        </authorList>
    </citation>
    <scope>NUCLEOTIDE SEQUENCE [LARGE SCALE GENOMIC DNA]</scope>
    <source>
        <strain evidence="3 4">DXS29W</strain>
    </source>
</reference>
<dbReference type="PANTHER" id="PTHR30336:SF4">
    <property type="entry name" value="ENVELOPE BIOGENESIS FACTOR ELYC"/>
    <property type="match status" value="1"/>
</dbReference>
<dbReference type="CDD" id="cd06259">
    <property type="entry name" value="YdcF-like"/>
    <property type="match status" value="1"/>
</dbReference>
<keyword evidence="1" id="KW-1133">Transmembrane helix</keyword>
<sequence>MKQPVSLGRWVGGVLGALLVADALMLMADGLMSLGVTLPLVLGVALLLLSLMWPRWQRWLSERPVRLRVWRWGRWAMAAWLVSLVAFWAALARASVDVVSAEPPAAIVVLGAGAPNGRPSPTLLARLDVALAQAARYPAAAVVVSGGQSFSGDSSEAQVMGDYLRAQGLAAERIVQEERSTSTEENLRFSQPLLVARGVPMDATVRLVTSDFHTIRARWIARRAGYSRVQAVGAPTPLYVRYNAWLREYFAFVSGFVLREF</sequence>
<dbReference type="Pfam" id="PF02698">
    <property type="entry name" value="DUF218"/>
    <property type="match status" value="1"/>
</dbReference>
<keyword evidence="1" id="KW-0812">Transmembrane</keyword>
<evidence type="ECO:0000313" key="3">
    <source>
        <dbReference type="EMBL" id="MEK8033172.1"/>
    </source>
</evidence>